<dbReference type="AlphaFoldDB" id="A0A7J0EX56"/>
<dbReference type="Proteomes" id="UP000585474">
    <property type="component" value="Unassembled WGS sequence"/>
</dbReference>
<evidence type="ECO:0000313" key="2">
    <source>
        <dbReference type="Proteomes" id="UP000585474"/>
    </source>
</evidence>
<accession>A0A7J0EX56</accession>
<gene>
    <name evidence="1" type="ORF">Acr_07g0009930</name>
</gene>
<protein>
    <submittedName>
        <fullName evidence="1">Uncharacterized protein</fullName>
    </submittedName>
</protein>
<organism evidence="1 2">
    <name type="scientific">Actinidia rufa</name>
    <dbReference type="NCBI Taxonomy" id="165716"/>
    <lineage>
        <taxon>Eukaryota</taxon>
        <taxon>Viridiplantae</taxon>
        <taxon>Streptophyta</taxon>
        <taxon>Embryophyta</taxon>
        <taxon>Tracheophyta</taxon>
        <taxon>Spermatophyta</taxon>
        <taxon>Magnoliopsida</taxon>
        <taxon>eudicotyledons</taxon>
        <taxon>Gunneridae</taxon>
        <taxon>Pentapetalae</taxon>
        <taxon>asterids</taxon>
        <taxon>Ericales</taxon>
        <taxon>Actinidiaceae</taxon>
        <taxon>Actinidia</taxon>
    </lineage>
</organism>
<comment type="caution">
    <text evidence="1">The sequence shown here is derived from an EMBL/GenBank/DDBJ whole genome shotgun (WGS) entry which is preliminary data.</text>
</comment>
<dbReference type="EMBL" id="BJWL01000007">
    <property type="protein sequence ID" value="GFY90796.1"/>
    <property type="molecule type" value="Genomic_DNA"/>
</dbReference>
<keyword evidence="2" id="KW-1185">Reference proteome</keyword>
<reference evidence="1 2" key="1">
    <citation type="submission" date="2019-07" db="EMBL/GenBank/DDBJ databases">
        <title>De Novo Assembly of kiwifruit Actinidia rufa.</title>
        <authorList>
            <person name="Sugita-Konishi S."/>
            <person name="Sato K."/>
            <person name="Mori E."/>
            <person name="Abe Y."/>
            <person name="Kisaki G."/>
            <person name="Hamano K."/>
            <person name="Suezawa K."/>
            <person name="Otani M."/>
            <person name="Fukuda T."/>
            <person name="Manabe T."/>
            <person name="Gomi K."/>
            <person name="Tabuchi M."/>
            <person name="Akimitsu K."/>
            <person name="Kataoka I."/>
        </authorList>
    </citation>
    <scope>NUCLEOTIDE SEQUENCE [LARGE SCALE GENOMIC DNA]</scope>
    <source>
        <strain evidence="2">cv. Fuchu</strain>
    </source>
</reference>
<proteinExistence type="predicted"/>
<evidence type="ECO:0000313" key="1">
    <source>
        <dbReference type="EMBL" id="GFY90796.1"/>
    </source>
</evidence>
<name>A0A7J0EX56_9ERIC</name>
<sequence>MTMIHQGLVVDGGGERKGIVGMVVGIVGIKGIVVGRLGSEVAGNGGSVPFGIAGMVGNVGIWVLGKGGSAVDFGRVGGAVGSVGSGVVGNGGNVATLGNVGIAGSGGSVTCKRWRAATDGLLLKRENVMATERSRNR</sequence>